<comment type="subcellular location">
    <subcellularLocation>
        <location evidence="1">Cell inner membrane</location>
        <topology evidence="1">Peripheral membrane protein</topology>
    </subcellularLocation>
</comment>
<dbReference type="Pfam" id="PF08352">
    <property type="entry name" value="oligo_HPY"/>
    <property type="match status" value="1"/>
</dbReference>
<organism evidence="7 8">
    <name type="scientific">Plastoroseomonas arctica</name>
    <dbReference type="NCBI Taxonomy" id="1509237"/>
    <lineage>
        <taxon>Bacteria</taxon>
        <taxon>Pseudomonadati</taxon>
        <taxon>Pseudomonadota</taxon>
        <taxon>Alphaproteobacteria</taxon>
        <taxon>Acetobacterales</taxon>
        <taxon>Acetobacteraceae</taxon>
        <taxon>Plastoroseomonas</taxon>
    </lineage>
</organism>
<dbReference type="Proteomes" id="UP001196068">
    <property type="component" value="Unassembled WGS sequence"/>
</dbReference>
<evidence type="ECO:0000256" key="4">
    <source>
        <dbReference type="ARBA" id="ARBA00022741"/>
    </source>
</evidence>
<proteinExistence type="inferred from homology"/>
<dbReference type="SUPFAM" id="SSF52540">
    <property type="entry name" value="P-loop containing nucleoside triphosphate hydrolases"/>
    <property type="match status" value="1"/>
</dbReference>
<feature type="domain" description="ABC transporter" evidence="6">
    <location>
        <begin position="6"/>
        <end position="250"/>
    </location>
</feature>
<keyword evidence="8" id="KW-1185">Reference proteome</keyword>
<dbReference type="RefSeq" id="WP_211875853.1">
    <property type="nucleotide sequence ID" value="NZ_JAAEDH010000024.1"/>
</dbReference>
<dbReference type="InterPro" id="IPR013563">
    <property type="entry name" value="Oligopep_ABC_C"/>
</dbReference>
<dbReference type="Pfam" id="PF00005">
    <property type="entry name" value="ABC_tran"/>
    <property type="match status" value="1"/>
</dbReference>
<dbReference type="PROSITE" id="PS50893">
    <property type="entry name" value="ABC_TRANSPORTER_2"/>
    <property type="match status" value="1"/>
</dbReference>
<dbReference type="GO" id="GO:0005886">
    <property type="term" value="C:plasma membrane"/>
    <property type="evidence" value="ECO:0007669"/>
    <property type="project" value="UniProtKB-SubCell"/>
</dbReference>
<dbReference type="InterPro" id="IPR003593">
    <property type="entry name" value="AAA+_ATPase"/>
</dbReference>
<dbReference type="EMBL" id="JAAEDH010000024">
    <property type="protein sequence ID" value="MBR0656989.1"/>
    <property type="molecule type" value="Genomic_DNA"/>
</dbReference>
<evidence type="ECO:0000256" key="1">
    <source>
        <dbReference type="ARBA" id="ARBA00004417"/>
    </source>
</evidence>
<dbReference type="Gene3D" id="3.40.50.300">
    <property type="entry name" value="P-loop containing nucleotide triphosphate hydrolases"/>
    <property type="match status" value="1"/>
</dbReference>
<evidence type="ECO:0000256" key="3">
    <source>
        <dbReference type="ARBA" id="ARBA00022448"/>
    </source>
</evidence>
<dbReference type="GO" id="GO:0016887">
    <property type="term" value="F:ATP hydrolysis activity"/>
    <property type="evidence" value="ECO:0007669"/>
    <property type="project" value="InterPro"/>
</dbReference>
<dbReference type="FunFam" id="3.40.50.300:FF:000016">
    <property type="entry name" value="Oligopeptide ABC transporter ATP-binding component"/>
    <property type="match status" value="1"/>
</dbReference>
<dbReference type="GO" id="GO:0005524">
    <property type="term" value="F:ATP binding"/>
    <property type="evidence" value="ECO:0007669"/>
    <property type="project" value="UniProtKB-KW"/>
</dbReference>
<accession>A0AAF1JYJ1</accession>
<dbReference type="GO" id="GO:0015833">
    <property type="term" value="P:peptide transport"/>
    <property type="evidence" value="ECO:0007669"/>
    <property type="project" value="InterPro"/>
</dbReference>
<name>A0AAF1JYJ1_9PROT</name>
<dbReference type="InterPro" id="IPR050319">
    <property type="entry name" value="ABC_transp_ATP-bind"/>
</dbReference>
<evidence type="ECO:0000259" key="6">
    <source>
        <dbReference type="PROSITE" id="PS50893"/>
    </source>
</evidence>
<evidence type="ECO:0000313" key="7">
    <source>
        <dbReference type="EMBL" id="MBR0656989.1"/>
    </source>
</evidence>
<keyword evidence="5 7" id="KW-0067">ATP-binding</keyword>
<dbReference type="InterPro" id="IPR017871">
    <property type="entry name" value="ABC_transporter-like_CS"/>
</dbReference>
<sequence>MTTPLLLAQGLGKTYALKQGRTVTAVADVDLALTPGAALGLVGESGCGKSTLARLLLRLTPATAGRISFAGTDITRIPERALRPLRRRMQIIHQNPSAALDPRLTAGAAVAEPLIIQNLARGAALRARVAALLAEVGLTAEFLNRFPHELSGGQKQRVCIARALATEPELLVLDEPTSALDVSVQAQILEFLETLRATRGLAWVFISHNLAVVRLLCEEVAVMYLGRIVEQGPANTVLGAPLHPYTRALLASVPRLGQIAAAAPGEPPNPAVPPSGCAFHPRCPLAEPRCRTDAPALRIAATGHAVACHLVPGTKRAAL</sequence>
<evidence type="ECO:0000256" key="2">
    <source>
        <dbReference type="ARBA" id="ARBA00005417"/>
    </source>
</evidence>
<evidence type="ECO:0000256" key="5">
    <source>
        <dbReference type="ARBA" id="ARBA00022840"/>
    </source>
</evidence>
<dbReference type="NCBIfam" id="TIGR01727">
    <property type="entry name" value="oligo_HPY"/>
    <property type="match status" value="1"/>
</dbReference>
<dbReference type="AlphaFoldDB" id="A0AAF1JYJ1"/>
<dbReference type="InterPro" id="IPR027417">
    <property type="entry name" value="P-loop_NTPase"/>
</dbReference>
<reference evidence="7" key="1">
    <citation type="submission" date="2020-01" db="EMBL/GenBank/DDBJ databases">
        <authorList>
            <person name="Rat A."/>
        </authorList>
    </citation>
    <scope>NUCLEOTIDE SEQUENCE</scope>
    <source>
        <strain evidence="7">LMG 28251</strain>
    </source>
</reference>
<gene>
    <name evidence="7" type="ORF">GXW79_18075</name>
</gene>
<dbReference type="PROSITE" id="PS00211">
    <property type="entry name" value="ABC_TRANSPORTER_1"/>
    <property type="match status" value="1"/>
</dbReference>
<comment type="caution">
    <text evidence="7">The sequence shown here is derived from an EMBL/GenBank/DDBJ whole genome shotgun (WGS) entry which is preliminary data.</text>
</comment>
<dbReference type="SMART" id="SM00382">
    <property type="entry name" value="AAA"/>
    <property type="match status" value="1"/>
</dbReference>
<comment type="similarity">
    <text evidence="2">Belongs to the ABC transporter superfamily.</text>
</comment>
<dbReference type="PANTHER" id="PTHR43776">
    <property type="entry name" value="TRANSPORT ATP-BINDING PROTEIN"/>
    <property type="match status" value="1"/>
</dbReference>
<dbReference type="CDD" id="cd03257">
    <property type="entry name" value="ABC_NikE_OppD_transporters"/>
    <property type="match status" value="1"/>
</dbReference>
<keyword evidence="3" id="KW-0813">Transport</keyword>
<dbReference type="GO" id="GO:0055085">
    <property type="term" value="P:transmembrane transport"/>
    <property type="evidence" value="ECO:0007669"/>
    <property type="project" value="UniProtKB-ARBA"/>
</dbReference>
<reference evidence="7" key="2">
    <citation type="journal article" date="2021" name="Syst. Appl. Microbiol.">
        <title>Roseomonas hellenica sp. nov., isolated from roots of wild-growing Alkanna tinctoria.</title>
        <authorList>
            <person name="Rat A."/>
            <person name="Naranjo H.D."/>
            <person name="Lebbe L."/>
            <person name="Cnockaert M."/>
            <person name="Krigas N."/>
            <person name="Grigoriadou K."/>
            <person name="Maloupa E."/>
            <person name="Willems A."/>
        </authorList>
    </citation>
    <scope>NUCLEOTIDE SEQUENCE</scope>
    <source>
        <strain evidence="7">LMG 28251</strain>
    </source>
</reference>
<dbReference type="PANTHER" id="PTHR43776:SF7">
    <property type="entry name" value="D,D-DIPEPTIDE TRANSPORT ATP-BINDING PROTEIN DDPF-RELATED"/>
    <property type="match status" value="1"/>
</dbReference>
<evidence type="ECO:0000313" key="8">
    <source>
        <dbReference type="Proteomes" id="UP001196068"/>
    </source>
</evidence>
<protein>
    <submittedName>
        <fullName evidence="7">ABC transporter ATP-binding protein</fullName>
    </submittedName>
</protein>
<dbReference type="InterPro" id="IPR003439">
    <property type="entry name" value="ABC_transporter-like_ATP-bd"/>
</dbReference>
<keyword evidence="4" id="KW-0547">Nucleotide-binding</keyword>